<dbReference type="RefSeq" id="WP_259430266.1">
    <property type="nucleotide sequence ID" value="NZ_CP103424.1"/>
</dbReference>
<sequence length="281" mass="31888">MKIKKSYLALGLGLVAVSTGVITSVKLTANKDDKQLITLRNQIKTFKEEIKQAKDNLARLTGTLTTRINAIKDKVEELAETTEKNIADLKTIFNTNLKSLNEFKLKNFRGVESTFYFVIYENNQFKVNENKTGSQIPNIEAVEQYKTEMAKKEENKNILQREKEIITAIIQQVSSKIRESMQKTFNEAVEQVKKLEELTSRLEGLNSQELTDLLKDNGQDLTGWETKDLSVKIEIIKNVLTSKDQIIQGLIGKINEVNGKLETMITTIDNIDGMLEGKTNR</sequence>
<evidence type="ECO:0000313" key="3">
    <source>
        <dbReference type="EMBL" id="UWD35108.1"/>
    </source>
</evidence>
<organism evidence="3 4">
    <name type="scientific">Mycoplasma cottewii</name>
    <dbReference type="NCBI Taxonomy" id="51364"/>
    <lineage>
        <taxon>Bacteria</taxon>
        <taxon>Bacillati</taxon>
        <taxon>Mycoplasmatota</taxon>
        <taxon>Mollicutes</taxon>
        <taxon>Mycoplasmataceae</taxon>
        <taxon>Mycoplasma</taxon>
    </lineage>
</organism>
<proteinExistence type="predicted"/>
<dbReference type="Proteomes" id="UP001059819">
    <property type="component" value="Chromosome"/>
</dbReference>
<protein>
    <submittedName>
        <fullName evidence="3">Uncharacterized protein</fullName>
    </submittedName>
</protein>
<feature type="signal peptide" evidence="2">
    <location>
        <begin position="1"/>
        <end position="23"/>
    </location>
</feature>
<evidence type="ECO:0000256" key="2">
    <source>
        <dbReference type="SAM" id="SignalP"/>
    </source>
</evidence>
<name>A0ABY5U0U5_9MOLU</name>
<keyword evidence="1" id="KW-0175">Coiled coil</keyword>
<gene>
    <name evidence="3" type="ORF">NX779_00405</name>
</gene>
<feature type="chain" id="PRO_5045307064" evidence="2">
    <location>
        <begin position="24"/>
        <end position="281"/>
    </location>
</feature>
<keyword evidence="2" id="KW-0732">Signal</keyword>
<evidence type="ECO:0000313" key="4">
    <source>
        <dbReference type="Proteomes" id="UP001059819"/>
    </source>
</evidence>
<accession>A0ABY5U0U5</accession>
<dbReference type="EMBL" id="CP103424">
    <property type="protein sequence ID" value="UWD35108.1"/>
    <property type="molecule type" value="Genomic_DNA"/>
</dbReference>
<reference evidence="3" key="1">
    <citation type="submission" date="2022-08" db="EMBL/GenBank/DDBJ databases">
        <title>Complete genome sequence of Mycoplasma cottewii type strain VIS.</title>
        <authorList>
            <person name="Spergser J."/>
        </authorList>
    </citation>
    <scope>NUCLEOTIDE SEQUENCE</scope>
    <source>
        <strain evidence="3">VIS</strain>
    </source>
</reference>
<feature type="coiled-coil region" evidence="1">
    <location>
        <begin position="36"/>
        <end position="92"/>
    </location>
</feature>
<feature type="coiled-coil region" evidence="1">
    <location>
        <begin position="142"/>
        <end position="208"/>
    </location>
</feature>
<keyword evidence="4" id="KW-1185">Reference proteome</keyword>
<evidence type="ECO:0000256" key="1">
    <source>
        <dbReference type="SAM" id="Coils"/>
    </source>
</evidence>